<gene>
    <name evidence="2" type="ORF">KC19_2G233200</name>
</gene>
<keyword evidence="3" id="KW-1185">Reference proteome</keyword>
<accession>A0A8T0IX55</accession>
<dbReference type="EMBL" id="CM026422">
    <property type="protein sequence ID" value="KAG0588310.1"/>
    <property type="molecule type" value="Genomic_DNA"/>
</dbReference>
<proteinExistence type="predicted"/>
<organism evidence="2 3">
    <name type="scientific">Ceratodon purpureus</name>
    <name type="common">Fire moss</name>
    <name type="synonym">Dicranum purpureum</name>
    <dbReference type="NCBI Taxonomy" id="3225"/>
    <lineage>
        <taxon>Eukaryota</taxon>
        <taxon>Viridiplantae</taxon>
        <taxon>Streptophyta</taxon>
        <taxon>Embryophyta</taxon>
        <taxon>Bryophyta</taxon>
        <taxon>Bryophytina</taxon>
        <taxon>Bryopsida</taxon>
        <taxon>Dicranidae</taxon>
        <taxon>Pseudoditrichales</taxon>
        <taxon>Ditrichaceae</taxon>
        <taxon>Ceratodon</taxon>
    </lineage>
</organism>
<evidence type="ECO:0000313" key="2">
    <source>
        <dbReference type="EMBL" id="KAG0588310.1"/>
    </source>
</evidence>
<dbReference type="Proteomes" id="UP000822688">
    <property type="component" value="Chromosome 2"/>
</dbReference>
<evidence type="ECO:0000256" key="1">
    <source>
        <dbReference type="SAM" id="SignalP"/>
    </source>
</evidence>
<comment type="caution">
    <text evidence="2">The sequence shown here is derived from an EMBL/GenBank/DDBJ whole genome shotgun (WGS) entry which is preliminary data.</text>
</comment>
<evidence type="ECO:0000313" key="3">
    <source>
        <dbReference type="Proteomes" id="UP000822688"/>
    </source>
</evidence>
<dbReference type="AlphaFoldDB" id="A0A8T0IX55"/>
<feature type="chain" id="PRO_5035860829" evidence="1">
    <location>
        <begin position="18"/>
        <end position="56"/>
    </location>
</feature>
<keyword evidence="1" id="KW-0732">Signal</keyword>
<feature type="signal peptide" evidence="1">
    <location>
        <begin position="1"/>
        <end position="17"/>
    </location>
</feature>
<reference evidence="2" key="1">
    <citation type="submission" date="2020-06" db="EMBL/GenBank/DDBJ databases">
        <title>WGS assembly of Ceratodon purpureus strain R40.</title>
        <authorList>
            <person name="Carey S.B."/>
            <person name="Jenkins J."/>
            <person name="Shu S."/>
            <person name="Lovell J.T."/>
            <person name="Sreedasyam A."/>
            <person name="Maumus F."/>
            <person name="Tiley G.P."/>
            <person name="Fernandez-Pozo N."/>
            <person name="Barry K."/>
            <person name="Chen C."/>
            <person name="Wang M."/>
            <person name="Lipzen A."/>
            <person name="Daum C."/>
            <person name="Saski C.A."/>
            <person name="Payton A.C."/>
            <person name="Mcbreen J.C."/>
            <person name="Conrad R.E."/>
            <person name="Kollar L.M."/>
            <person name="Olsson S."/>
            <person name="Huttunen S."/>
            <person name="Landis J.B."/>
            <person name="Wickett N.J."/>
            <person name="Johnson M.G."/>
            <person name="Rensing S.A."/>
            <person name="Grimwood J."/>
            <person name="Schmutz J."/>
            <person name="Mcdaniel S.F."/>
        </authorList>
    </citation>
    <scope>NUCLEOTIDE SEQUENCE</scope>
    <source>
        <strain evidence="2">R40</strain>
    </source>
</reference>
<sequence length="56" mass="6127">MFASVSFLCSLLPEITCGNICLENVCVCLIAAFNLNTSTTKIPVRFLSFQTGSHRD</sequence>
<name>A0A8T0IX55_CERPU</name>
<protein>
    <submittedName>
        <fullName evidence="2">Uncharacterized protein</fullName>
    </submittedName>
</protein>